<dbReference type="GeneID" id="54982670"/>
<dbReference type="KEGG" id="vg:54982670"/>
<dbReference type="GO" id="GO:0004519">
    <property type="term" value="F:endonuclease activity"/>
    <property type="evidence" value="ECO:0007669"/>
    <property type="project" value="UniProtKB-KW"/>
</dbReference>
<keyword evidence="4" id="KW-1185">Reference proteome</keyword>
<dbReference type="InterPro" id="IPR044925">
    <property type="entry name" value="His-Me_finger_sf"/>
</dbReference>
<protein>
    <submittedName>
        <fullName evidence="2">Homing endonuclease</fullName>
    </submittedName>
</protein>
<organism evidence="3 4">
    <name type="scientific">Salmonella phage SP01</name>
    <dbReference type="NCBI Taxonomy" id="1920294"/>
    <lineage>
        <taxon>Viruses</taxon>
        <taxon>Duplodnaviria</taxon>
        <taxon>Heunggongvirae</taxon>
        <taxon>Uroviricota</taxon>
        <taxon>Caudoviricetes</taxon>
        <taxon>Demerecviridae</taxon>
        <taxon>Markadamsvirinae</taxon>
        <taxon>Tequintavirus</taxon>
        <taxon>Tequintavirus SP01</taxon>
    </lineage>
</organism>
<accession>A0A291NL00</accession>
<dbReference type="RefSeq" id="YP_009792609.1">
    <property type="nucleotide sequence ID" value="NC_047859.1"/>
</dbReference>
<dbReference type="Gene3D" id="3.90.75.20">
    <property type="match status" value="1"/>
</dbReference>
<dbReference type="InterPro" id="IPR003615">
    <property type="entry name" value="HNH_nuc"/>
</dbReference>
<evidence type="ECO:0000259" key="1">
    <source>
        <dbReference type="Pfam" id="PF13392"/>
    </source>
</evidence>
<keyword evidence="2" id="KW-0378">Hydrolase</keyword>
<dbReference type="EMBL" id="KY114934">
    <property type="protein sequence ID" value="ATI99508.1"/>
    <property type="molecule type" value="Genomic_DNA"/>
</dbReference>
<proteinExistence type="predicted"/>
<name>A0A291NL00_9CAUD</name>
<dbReference type="Proteomes" id="UP000229926">
    <property type="component" value="Segment"/>
</dbReference>
<dbReference type="Pfam" id="PF13392">
    <property type="entry name" value="HNH_3"/>
    <property type="match status" value="1"/>
</dbReference>
<dbReference type="GeneID" id="54982815"/>
<dbReference type="SUPFAM" id="SSF54060">
    <property type="entry name" value="His-Me finger endonucleases"/>
    <property type="match status" value="1"/>
</dbReference>
<sequence length="173" mass="20060">MGKYKEINYNDIKDHVYYDESSPSFLRWKVTRDNISAGDIAGCINSSGYYIVTINNVSYRVHRIIWVLFHKEIDSNLTIDHIDRNRANNNIKNLRLVTHSQNCSNKGDSLRANGLPRNISYHSNNRVDSNGRKYMTAMFRVPNSNKRVSKSGYDLQELLLWLETKKAEFGIVN</sequence>
<keyword evidence="2" id="KW-0540">Nuclease</keyword>
<feature type="domain" description="HNH nuclease" evidence="1">
    <location>
        <begin position="59"/>
        <end position="102"/>
    </location>
</feature>
<dbReference type="KEGG" id="vg:54982815"/>
<evidence type="ECO:0000313" key="3">
    <source>
        <dbReference type="EMBL" id="ATI99508.1"/>
    </source>
</evidence>
<evidence type="ECO:0000313" key="4">
    <source>
        <dbReference type="Proteomes" id="UP000229926"/>
    </source>
</evidence>
<dbReference type="EMBL" id="KY114934">
    <property type="protein sequence ID" value="ATI99363.1"/>
    <property type="molecule type" value="Genomic_DNA"/>
</dbReference>
<keyword evidence="2" id="KW-0255">Endonuclease</keyword>
<evidence type="ECO:0000313" key="2">
    <source>
        <dbReference type="EMBL" id="ATI99363.1"/>
    </source>
</evidence>
<dbReference type="RefSeq" id="YP_009792464.1">
    <property type="nucleotide sequence ID" value="NC_047859.1"/>
</dbReference>
<reference evidence="3 4" key="1">
    <citation type="submission" date="2016-11" db="EMBL/GenBank/DDBJ databases">
        <title>Isolation and characterization of Siphoviridae bacteriophage capable of lysing multidrug-resistant Salmonella.</title>
        <authorList>
            <person name="Chen Y."/>
            <person name="Song J."/>
            <person name="Wu B."/>
        </authorList>
    </citation>
    <scope>NUCLEOTIDE SEQUENCE [LARGE SCALE GENOMIC DNA]</scope>
</reference>